<dbReference type="HOGENOM" id="CLU_1007575_0_0_9"/>
<evidence type="ECO:0000313" key="3">
    <source>
        <dbReference type="Proteomes" id="UP000000212"/>
    </source>
</evidence>
<protein>
    <submittedName>
        <fullName evidence="2">Phage Mu F like family protein</fullName>
    </submittedName>
</protein>
<dbReference type="STRING" id="1234679.BN424_2143"/>
<evidence type="ECO:0000313" key="2">
    <source>
        <dbReference type="EMBL" id="CCO11583.2"/>
    </source>
</evidence>
<reference evidence="3" key="1">
    <citation type="journal article" date="2013" name="Genome Announc.">
        <title>Complete Chromosome Sequence of Carnobacterium maltaromaticum LMA 28.</title>
        <authorList>
            <person name="Cailliez-Grimal C."/>
            <person name="Chaillou S."/>
            <person name="Anba-Mondoloni J."/>
            <person name="Loux V."/>
            <person name="Afzal M.I."/>
            <person name="Rahman A."/>
            <person name="Kergourlay G."/>
            <person name="Champomier-Verges M.C."/>
            <person name="Zagorec M."/>
            <person name="Dalgaard P."/>
            <person name="Leisner J.J."/>
            <person name="Prevost H."/>
            <person name="Revol-Junelles A.M."/>
            <person name="Borges F."/>
        </authorList>
    </citation>
    <scope>NUCLEOTIDE SEQUENCE</scope>
    <source>
        <strain evidence="3">LMA28</strain>
    </source>
</reference>
<dbReference type="Proteomes" id="UP000000212">
    <property type="component" value="Chromosome"/>
</dbReference>
<keyword evidence="3" id="KW-1185">Reference proteome</keyword>
<organism evidence="2 3">
    <name type="scientific">Carnobacterium maltaromaticum LMA28</name>
    <dbReference type="NCBI Taxonomy" id="1234679"/>
    <lineage>
        <taxon>Bacteria</taxon>
        <taxon>Bacillati</taxon>
        <taxon>Bacillota</taxon>
        <taxon>Bacilli</taxon>
        <taxon>Lactobacillales</taxon>
        <taxon>Carnobacteriaceae</taxon>
        <taxon>Carnobacterium</taxon>
    </lineage>
</organism>
<dbReference type="KEGG" id="cml:BN424_2143"/>
<dbReference type="eggNOG" id="COG2369">
    <property type="taxonomic scope" value="Bacteria"/>
</dbReference>
<accession>K8EIB6</accession>
<dbReference type="OrthoDB" id="2044628at2"/>
<name>K8EIB6_CARML</name>
<evidence type="ECO:0000259" key="1">
    <source>
        <dbReference type="Pfam" id="PF04233"/>
    </source>
</evidence>
<dbReference type="EMBL" id="HE999757">
    <property type="protein sequence ID" value="CCO11583.2"/>
    <property type="molecule type" value="Genomic_DNA"/>
</dbReference>
<sequence length="282" mass="32336">MCQDDFQEMLVKALEIEKNEDDDLKKILKEAGYLFVNKLVKAIKSIELAMDDLLQDDFEEVFSLISDLFNNSKKTPSERQIRKALKKRGFNKSFIDNISPLLTDSFNSIADEVAKELGSEFDWSLLSKQSKKEMEAWLKNLPKLMQLTTDDAVVKAIKEMIDGGAGIRDLERILSKMPEFSRYRARVTAITEGLSQYQSATYEAMMQSDAVYGFEWLHTPGYKEPRIAHQELHGTVIKKGEYFNVNGYLARYPLDPSLPAKERIQCHCRMEPTINPDYLKGA</sequence>
<feature type="domain" description="Phage head morphogenesis" evidence="1">
    <location>
        <begin position="153"/>
        <end position="270"/>
    </location>
</feature>
<dbReference type="Pfam" id="PF04233">
    <property type="entry name" value="Phage_Mu_F"/>
    <property type="match status" value="1"/>
</dbReference>
<proteinExistence type="predicted"/>
<dbReference type="AlphaFoldDB" id="K8EIB6"/>
<dbReference type="InterPro" id="IPR006528">
    <property type="entry name" value="Phage_head_morphogenesis_dom"/>
</dbReference>
<gene>
    <name evidence="2" type="ORF">BN424_2143</name>
</gene>
<dbReference type="RefSeq" id="WP_016356497.1">
    <property type="nucleotide sequence ID" value="NC_019425.2"/>
</dbReference>